<dbReference type="InterPro" id="IPR011992">
    <property type="entry name" value="EF-hand-dom_pair"/>
</dbReference>
<dbReference type="EMBL" id="JAHQIW010000416">
    <property type="protein sequence ID" value="KAJ1348006.1"/>
    <property type="molecule type" value="Genomic_DNA"/>
</dbReference>
<gene>
    <name evidence="3" type="ORF">KIN20_003214</name>
</gene>
<dbReference type="Pfam" id="PF00036">
    <property type="entry name" value="EF-hand_1"/>
    <property type="match status" value="1"/>
</dbReference>
<sequence length="59" mass="6770">MRVLGQNPTEHKESDSEMMREAFRVFDKDGNGVITACEFRHFMVSNVDIHESDKVIATL</sequence>
<evidence type="ECO:0000256" key="1">
    <source>
        <dbReference type="ARBA" id="ARBA00022837"/>
    </source>
</evidence>
<keyword evidence="1" id="KW-0106">Calcium</keyword>
<keyword evidence="4" id="KW-1185">Reference proteome</keyword>
<dbReference type="InterPro" id="IPR002048">
    <property type="entry name" value="EF_hand_dom"/>
</dbReference>
<feature type="domain" description="EF-hand" evidence="2">
    <location>
        <begin position="14"/>
        <end position="49"/>
    </location>
</feature>
<organism evidence="3 4">
    <name type="scientific">Parelaphostrongylus tenuis</name>
    <name type="common">Meningeal worm</name>
    <dbReference type="NCBI Taxonomy" id="148309"/>
    <lineage>
        <taxon>Eukaryota</taxon>
        <taxon>Metazoa</taxon>
        <taxon>Ecdysozoa</taxon>
        <taxon>Nematoda</taxon>
        <taxon>Chromadorea</taxon>
        <taxon>Rhabditida</taxon>
        <taxon>Rhabditina</taxon>
        <taxon>Rhabditomorpha</taxon>
        <taxon>Strongyloidea</taxon>
        <taxon>Metastrongylidae</taxon>
        <taxon>Parelaphostrongylus</taxon>
    </lineage>
</organism>
<dbReference type="GO" id="GO:0005509">
    <property type="term" value="F:calcium ion binding"/>
    <property type="evidence" value="ECO:0007669"/>
    <property type="project" value="InterPro"/>
</dbReference>
<dbReference type="PROSITE" id="PS50222">
    <property type="entry name" value="EF_HAND_2"/>
    <property type="match status" value="1"/>
</dbReference>
<dbReference type="SUPFAM" id="SSF47473">
    <property type="entry name" value="EF-hand"/>
    <property type="match status" value="1"/>
</dbReference>
<dbReference type="AlphaFoldDB" id="A0AAD5MFA5"/>
<dbReference type="SMART" id="SM00054">
    <property type="entry name" value="EFh"/>
    <property type="match status" value="1"/>
</dbReference>
<dbReference type="PROSITE" id="PS00018">
    <property type="entry name" value="EF_HAND_1"/>
    <property type="match status" value="1"/>
</dbReference>
<dbReference type="InterPro" id="IPR018247">
    <property type="entry name" value="EF_Hand_1_Ca_BS"/>
</dbReference>
<dbReference type="Gene3D" id="1.10.238.10">
    <property type="entry name" value="EF-hand"/>
    <property type="match status" value="1"/>
</dbReference>
<protein>
    <recommendedName>
        <fullName evidence="2">EF-hand domain-containing protein</fullName>
    </recommendedName>
</protein>
<comment type="caution">
    <text evidence="3">The sequence shown here is derived from an EMBL/GenBank/DDBJ whole genome shotgun (WGS) entry which is preliminary data.</text>
</comment>
<accession>A0AAD5MFA5</accession>
<evidence type="ECO:0000313" key="4">
    <source>
        <dbReference type="Proteomes" id="UP001196413"/>
    </source>
</evidence>
<dbReference type="Proteomes" id="UP001196413">
    <property type="component" value="Unassembled WGS sequence"/>
</dbReference>
<name>A0AAD5MFA5_PARTN</name>
<evidence type="ECO:0000259" key="2">
    <source>
        <dbReference type="PROSITE" id="PS50222"/>
    </source>
</evidence>
<proteinExistence type="predicted"/>
<evidence type="ECO:0000313" key="3">
    <source>
        <dbReference type="EMBL" id="KAJ1348006.1"/>
    </source>
</evidence>
<reference evidence="3" key="1">
    <citation type="submission" date="2021-06" db="EMBL/GenBank/DDBJ databases">
        <title>Parelaphostrongylus tenuis whole genome reference sequence.</title>
        <authorList>
            <person name="Garwood T.J."/>
            <person name="Larsen P.A."/>
            <person name="Fountain-Jones N.M."/>
            <person name="Garbe J.R."/>
            <person name="Macchietto M.G."/>
            <person name="Kania S.A."/>
            <person name="Gerhold R.W."/>
            <person name="Richards J.E."/>
            <person name="Wolf T.M."/>
        </authorList>
    </citation>
    <scope>NUCLEOTIDE SEQUENCE</scope>
    <source>
        <strain evidence="3">MNPRO001-30</strain>
        <tissue evidence="3">Meninges</tissue>
    </source>
</reference>